<protein>
    <submittedName>
        <fullName evidence="2">Uncharacterized protein</fullName>
    </submittedName>
</protein>
<evidence type="ECO:0000256" key="1">
    <source>
        <dbReference type="SAM" id="Phobius"/>
    </source>
</evidence>
<keyword evidence="1" id="KW-0812">Transmembrane</keyword>
<keyword evidence="1" id="KW-0472">Membrane</keyword>
<accession>A0A8T0IZC3</accession>
<sequence>MFFGYIILCYFGFEYSTSSQRSYRAWVRVGDLGRRLWRRSWRIFGVVVFCWGVCCVVILSWRHGPHFSFDSNSFAMYCWELTRANYLKKLGMCLNTWNSYEVPLVQVWRELLYQTQSCS</sequence>
<dbReference type="EMBL" id="CM026422">
    <property type="protein sequence ID" value="KAG0587713.1"/>
    <property type="molecule type" value="Genomic_DNA"/>
</dbReference>
<reference evidence="2" key="1">
    <citation type="submission" date="2020-06" db="EMBL/GenBank/DDBJ databases">
        <title>WGS assembly of Ceratodon purpureus strain R40.</title>
        <authorList>
            <person name="Carey S.B."/>
            <person name="Jenkins J."/>
            <person name="Shu S."/>
            <person name="Lovell J.T."/>
            <person name="Sreedasyam A."/>
            <person name="Maumus F."/>
            <person name="Tiley G.P."/>
            <person name="Fernandez-Pozo N."/>
            <person name="Barry K."/>
            <person name="Chen C."/>
            <person name="Wang M."/>
            <person name="Lipzen A."/>
            <person name="Daum C."/>
            <person name="Saski C.A."/>
            <person name="Payton A.C."/>
            <person name="Mcbreen J.C."/>
            <person name="Conrad R.E."/>
            <person name="Kollar L.M."/>
            <person name="Olsson S."/>
            <person name="Huttunen S."/>
            <person name="Landis J.B."/>
            <person name="Wickett N.J."/>
            <person name="Johnson M.G."/>
            <person name="Rensing S.A."/>
            <person name="Grimwood J."/>
            <person name="Schmutz J."/>
            <person name="Mcdaniel S.F."/>
        </authorList>
    </citation>
    <scope>NUCLEOTIDE SEQUENCE</scope>
    <source>
        <strain evidence="2">R40</strain>
    </source>
</reference>
<evidence type="ECO:0000313" key="2">
    <source>
        <dbReference type="EMBL" id="KAG0587713.1"/>
    </source>
</evidence>
<keyword evidence="3" id="KW-1185">Reference proteome</keyword>
<feature type="transmembrane region" description="Helical" evidence="1">
    <location>
        <begin position="43"/>
        <end position="61"/>
    </location>
</feature>
<proteinExistence type="predicted"/>
<gene>
    <name evidence="2" type="ORF">KC19_2G186200</name>
</gene>
<organism evidence="2 3">
    <name type="scientific">Ceratodon purpureus</name>
    <name type="common">Fire moss</name>
    <name type="synonym">Dicranum purpureum</name>
    <dbReference type="NCBI Taxonomy" id="3225"/>
    <lineage>
        <taxon>Eukaryota</taxon>
        <taxon>Viridiplantae</taxon>
        <taxon>Streptophyta</taxon>
        <taxon>Embryophyta</taxon>
        <taxon>Bryophyta</taxon>
        <taxon>Bryophytina</taxon>
        <taxon>Bryopsida</taxon>
        <taxon>Dicranidae</taxon>
        <taxon>Pseudoditrichales</taxon>
        <taxon>Ditrichaceae</taxon>
        <taxon>Ceratodon</taxon>
    </lineage>
</organism>
<name>A0A8T0IZC3_CERPU</name>
<dbReference type="AlphaFoldDB" id="A0A8T0IZC3"/>
<comment type="caution">
    <text evidence="2">The sequence shown here is derived from an EMBL/GenBank/DDBJ whole genome shotgun (WGS) entry which is preliminary data.</text>
</comment>
<keyword evidence="1" id="KW-1133">Transmembrane helix</keyword>
<dbReference type="Proteomes" id="UP000822688">
    <property type="component" value="Chromosome 2"/>
</dbReference>
<evidence type="ECO:0000313" key="3">
    <source>
        <dbReference type="Proteomes" id="UP000822688"/>
    </source>
</evidence>